<evidence type="ECO:0000313" key="3">
    <source>
        <dbReference type="RefSeq" id="XP_035827790.1"/>
    </source>
</evidence>
<dbReference type="Proteomes" id="UP000694888">
    <property type="component" value="Unplaced"/>
</dbReference>
<evidence type="ECO:0000313" key="2">
    <source>
        <dbReference type="Proteomes" id="UP000694888"/>
    </source>
</evidence>
<protein>
    <submittedName>
        <fullName evidence="3 4">Uncharacterized protein LOC101861683 isoform X1</fullName>
    </submittedName>
</protein>
<evidence type="ECO:0000313" key="4">
    <source>
        <dbReference type="RefSeq" id="XP_035827791.1"/>
    </source>
</evidence>
<feature type="compositionally biased region" description="Basic and acidic residues" evidence="1">
    <location>
        <begin position="26"/>
        <end position="41"/>
    </location>
</feature>
<proteinExistence type="predicted"/>
<dbReference type="RefSeq" id="XP_035827790.1">
    <property type="nucleotide sequence ID" value="XM_035971897.1"/>
</dbReference>
<dbReference type="GeneID" id="101861683"/>
<sequence>MNQLRSWLYGRDFEETTKFPQNDQIDQGKDQLSKRSDSKSLDSKLQQAALRVIPLKTGDCLGCKLVGTSVMMASGIIVIGSAMAGKNRPAPKDKSCPKSTTMNTLEDAAEYEGQTVPKGVDPIEDNAGYLHDKIQHLQSKES</sequence>
<feature type="region of interest" description="Disordered" evidence="1">
    <location>
        <begin position="18"/>
        <end position="41"/>
    </location>
</feature>
<gene>
    <name evidence="3 4" type="primary">LOC101861683</name>
</gene>
<organism evidence="2 3">
    <name type="scientific">Aplysia californica</name>
    <name type="common">California sea hare</name>
    <dbReference type="NCBI Taxonomy" id="6500"/>
    <lineage>
        <taxon>Eukaryota</taxon>
        <taxon>Metazoa</taxon>
        <taxon>Spiralia</taxon>
        <taxon>Lophotrochozoa</taxon>
        <taxon>Mollusca</taxon>
        <taxon>Gastropoda</taxon>
        <taxon>Heterobranchia</taxon>
        <taxon>Euthyneura</taxon>
        <taxon>Tectipleura</taxon>
        <taxon>Aplysiida</taxon>
        <taxon>Aplysioidea</taxon>
        <taxon>Aplysiidae</taxon>
        <taxon>Aplysia</taxon>
    </lineage>
</organism>
<keyword evidence="2" id="KW-1185">Reference proteome</keyword>
<reference evidence="3 4" key="1">
    <citation type="submission" date="2025-05" db="UniProtKB">
        <authorList>
            <consortium name="RefSeq"/>
        </authorList>
    </citation>
    <scope>IDENTIFICATION</scope>
</reference>
<name>A0ABM1VZE7_APLCA</name>
<accession>A0ABM1VZE7</accession>
<dbReference type="RefSeq" id="XP_035827791.1">
    <property type="nucleotide sequence ID" value="XM_035971898.1"/>
</dbReference>
<evidence type="ECO:0000256" key="1">
    <source>
        <dbReference type="SAM" id="MobiDB-lite"/>
    </source>
</evidence>